<proteinExistence type="predicted"/>
<dbReference type="Proteomes" id="UP000093366">
    <property type="component" value="Unassembled WGS sequence"/>
</dbReference>
<dbReference type="AlphaFoldDB" id="A0A1C0TPL2"/>
<keyword evidence="1" id="KW-0812">Transmembrane</keyword>
<dbReference type="Pfam" id="PF13781">
    <property type="entry name" value="DoxX_3"/>
    <property type="match status" value="1"/>
</dbReference>
<organism evidence="2 3">
    <name type="scientific">Pseudoalteromonas luteoviolacea</name>
    <dbReference type="NCBI Taxonomy" id="43657"/>
    <lineage>
        <taxon>Bacteria</taxon>
        <taxon>Pseudomonadati</taxon>
        <taxon>Pseudomonadota</taxon>
        <taxon>Gammaproteobacteria</taxon>
        <taxon>Alteromonadales</taxon>
        <taxon>Pseudoalteromonadaceae</taxon>
        <taxon>Pseudoalteromonas</taxon>
    </lineage>
</organism>
<gene>
    <name evidence="2" type="ORF">A7985_13855</name>
</gene>
<protein>
    <submittedName>
        <fullName evidence="2">NAD-dependent dehydratase</fullName>
    </submittedName>
</protein>
<dbReference type="InterPro" id="IPR025695">
    <property type="entry name" value="DoxX-like"/>
</dbReference>
<sequence length="138" mass="15416">MWINMKPIFDMACYSLALVWIFTGLTSIFFAPEVGFEILARAQITGVLAQIAVYGGGVLDIVLGGWLITRYALGFCCLVQIVTICTYSILLTFIDASFWLHPFGPVTKNLPILVLIAWLYQADKEAQVVEQKRKGTHQ</sequence>
<dbReference type="EMBL" id="MAUJ01000004">
    <property type="protein sequence ID" value="OCQ20874.1"/>
    <property type="molecule type" value="Genomic_DNA"/>
</dbReference>
<evidence type="ECO:0000256" key="1">
    <source>
        <dbReference type="SAM" id="Phobius"/>
    </source>
</evidence>
<keyword evidence="1" id="KW-1133">Transmembrane helix</keyword>
<feature type="transmembrane region" description="Helical" evidence="1">
    <location>
        <begin position="38"/>
        <end position="59"/>
    </location>
</feature>
<name>A0A1C0TPL2_9GAMM</name>
<feature type="transmembrane region" description="Helical" evidence="1">
    <location>
        <begin position="100"/>
        <end position="120"/>
    </location>
</feature>
<keyword evidence="1" id="KW-0472">Membrane</keyword>
<evidence type="ECO:0000313" key="2">
    <source>
        <dbReference type="EMBL" id="OCQ20874.1"/>
    </source>
</evidence>
<feature type="transmembrane region" description="Helical" evidence="1">
    <location>
        <begin position="12"/>
        <end position="32"/>
    </location>
</feature>
<accession>A0A1C0TPL2</accession>
<evidence type="ECO:0000313" key="3">
    <source>
        <dbReference type="Proteomes" id="UP000093366"/>
    </source>
</evidence>
<comment type="caution">
    <text evidence="2">The sequence shown here is derived from an EMBL/GenBank/DDBJ whole genome shotgun (WGS) entry which is preliminary data.</text>
</comment>
<feature type="transmembrane region" description="Helical" evidence="1">
    <location>
        <begin position="71"/>
        <end position="94"/>
    </location>
</feature>
<reference evidence="3" key="1">
    <citation type="submission" date="2016-07" db="EMBL/GenBank/DDBJ databases">
        <authorList>
            <person name="Florea S."/>
            <person name="Webb J.S."/>
            <person name="Jaromczyk J."/>
            <person name="Schardl C.L."/>
        </authorList>
    </citation>
    <scope>NUCLEOTIDE SEQUENCE [LARGE SCALE GENOMIC DNA]</scope>
    <source>
        <strain evidence="3">IPB1</strain>
    </source>
</reference>